<keyword evidence="2" id="KW-1185">Reference proteome</keyword>
<protein>
    <submittedName>
        <fullName evidence="1">Uncharacterized protein</fullName>
    </submittedName>
</protein>
<reference evidence="1" key="1">
    <citation type="submission" date="2020-08" db="EMBL/GenBank/DDBJ databases">
        <title>Plant Genome Project.</title>
        <authorList>
            <person name="Zhang R.-G."/>
        </authorList>
    </citation>
    <scope>NUCLEOTIDE SEQUENCE</scope>
    <source>
        <strain evidence="1">WSP0</strain>
        <tissue evidence="1">Leaf</tissue>
    </source>
</reference>
<organism evidence="1 2">
    <name type="scientific">Rhododendron griersonianum</name>
    <dbReference type="NCBI Taxonomy" id="479676"/>
    <lineage>
        <taxon>Eukaryota</taxon>
        <taxon>Viridiplantae</taxon>
        <taxon>Streptophyta</taxon>
        <taxon>Embryophyta</taxon>
        <taxon>Tracheophyta</taxon>
        <taxon>Spermatophyta</taxon>
        <taxon>Magnoliopsida</taxon>
        <taxon>eudicotyledons</taxon>
        <taxon>Gunneridae</taxon>
        <taxon>Pentapetalae</taxon>
        <taxon>asterids</taxon>
        <taxon>Ericales</taxon>
        <taxon>Ericaceae</taxon>
        <taxon>Ericoideae</taxon>
        <taxon>Rhodoreae</taxon>
        <taxon>Rhododendron</taxon>
    </lineage>
</organism>
<dbReference type="AlphaFoldDB" id="A0AAV6J0E9"/>
<accession>A0AAV6J0E9</accession>
<evidence type="ECO:0000313" key="1">
    <source>
        <dbReference type="EMBL" id="KAG5534033.1"/>
    </source>
</evidence>
<comment type="caution">
    <text evidence="1">The sequence shown here is derived from an EMBL/GenBank/DDBJ whole genome shotgun (WGS) entry which is preliminary data.</text>
</comment>
<sequence>MLGQRLLLYQWREMKQWRFPLRVKRCEVRVRRQILTGFMVGGGSSTMVVA</sequence>
<dbReference type="EMBL" id="JACTNZ010000008">
    <property type="protein sequence ID" value="KAG5534033.1"/>
    <property type="molecule type" value="Genomic_DNA"/>
</dbReference>
<evidence type="ECO:0000313" key="2">
    <source>
        <dbReference type="Proteomes" id="UP000823749"/>
    </source>
</evidence>
<name>A0AAV6J0E9_9ERIC</name>
<proteinExistence type="predicted"/>
<dbReference type="Proteomes" id="UP000823749">
    <property type="component" value="Chromosome 8"/>
</dbReference>
<gene>
    <name evidence="1" type="ORF">RHGRI_022249</name>
</gene>